<organism evidence="1 2">
    <name type="scientific">Chitinophaga jiangningensis</name>
    <dbReference type="NCBI Taxonomy" id="1419482"/>
    <lineage>
        <taxon>Bacteria</taxon>
        <taxon>Pseudomonadati</taxon>
        <taxon>Bacteroidota</taxon>
        <taxon>Chitinophagia</taxon>
        <taxon>Chitinophagales</taxon>
        <taxon>Chitinophagaceae</taxon>
        <taxon>Chitinophaga</taxon>
    </lineage>
</organism>
<name>A0A1M6YPW5_9BACT</name>
<sequence length="60" mass="6966">MYKSKRLMHFASVVFYLPMRVDCFDLIAMTPSVSLEGIRAARAVMLIWMNCYDNASFLKL</sequence>
<evidence type="ECO:0000313" key="1">
    <source>
        <dbReference type="EMBL" id="SHL20374.1"/>
    </source>
</evidence>
<accession>A0A1M6YPW5</accession>
<dbReference type="AlphaFoldDB" id="A0A1M6YPW5"/>
<proteinExistence type="predicted"/>
<gene>
    <name evidence="1" type="ORF">SAMN05444266_102431</name>
</gene>
<reference evidence="1 2" key="1">
    <citation type="submission" date="2016-11" db="EMBL/GenBank/DDBJ databases">
        <authorList>
            <person name="Jaros S."/>
            <person name="Januszkiewicz K."/>
            <person name="Wedrychowicz H."/>
        </authorList>
    </citation>
    <scope>NUCLEOTIDE SEQUENCE [LARGE SCALE GENOMIC DNA]</scope>
    <source>
        <strain evidence="1 2">DSM 27406</strain>
    </source>
</reference>
<dbReference type="Proteomes" id="UP000184420">
    <property type="component" value="Unassembled WGS sequence"/>
</dbReference>
<protein>
    <submittedName>
        <fullName evidence="1">Uncharacterized protein</fullName>
    </submittedName>
</protein>
<dbReference type="STRING" id="1419482.SAMN05444266_102431"/>
<dbReference type="EMBL" id="FRBL01000002">
    <property type="protein sequence ID" value="SHL20374.1"/>
    <property type="molecule type" value="Genomic_DNA"/>
</dbReference>
<evidence type="ECO:0000313" key="2">
    <source>
        <dbReference type="Proteomes" id="UP000184420"/>
    </source>
</evidence>
<keyword evidence="2" id="KW-1185">Reference proteome</keyword>